<accession>A0A0E4G193</accession>
<geneLocation type="plasmid" evidence="2">
    <name>pNK6c DNA</name>
</geneLocation>
<evidence type="ECO:0000313" key="2">
    <source>
        <dbReference type="Proteomes" id="UP000063308"/>
    </source>
</evidence>
<dbReference type="Proteomes" id="UP000063308">
    <property type="component" value="Plasmid pNK6c"/>
</dbReference>
<dbReference type="AlphaFoldDB" id="A0A0E4G193"/>
<evidence type="ECO:0000313" key="1">
    <source>
        <dbReference type="EMBL" id="BAR63431.1"/>
    </source>
</evidence>
<keyword evidence="1" id="KW-0614">Plasmid</keyword>
<dbReference type="RefSeq" id="WP_038975279.1">
    <property type="nucleotide sequence ID" value="NZ_JAFCKD010000467.1"/>
</dbReference>
<dbReference type="GeneID" id="93218572"/>
<proteinExistence type="predicted"/>
<organism evidence="1 2">
    <name type="scientific">Bradyrhizobium diazoefficiens</name>
    <dbReference type="NCBI Taxonomy" id="1355477"/>
    <lineage>
        <taxon>Bacteria</taxon>
        <taxon>Pseudomonadati</taxon>
        <taxon>Pseudomonadota</taxon>
        <taxon>Alphaproteobacteria</taxon>
        <taxon>Hyphomicrobiales</taxon>
        <taxon>Nitrobacteraceae</taxon>
        <taxon>Bradyrhizobium</taxon>
    </lineage>
</organism>
<dbReference type="EMBL" id="AP014687">
    <property type="protein sequence ID" value="BAR63431.1"/>
    <property type="molecule type" value="Genomic_DNA"/>
</dbReference>
<sequence length="101" mass="11357">MGKPAVSRDAFRGLFAFYAAKAHHDHKLEGEHCLLKLFGSAEDIPDSLLLQWSDRVELLGSETVGRLMEPRARQLTDGNARYDHASDFLHALLRDLGQKVQ</sequence>
<reference evidence="1 2" key="1">
    <citation type="submission" date="2014-11" db="EMBL/GenBank/DDBJ databases">
        <title>Symbiosis island explosion on the genome of extra-slow-growing strains of soybean bradyrhizobia with massive insertion sequences.</title>
        <authorList>
            <person name="Iida T."/>
            <person name="Minamisawa K."/>
        </authorList>
    </citation>
    <scope>NUCLEOTIDE SEQUENCE [LARGE SCALE GENOMIC DNA]</scope>
    <source>
        <strain evidence="1 2">NK6</strain>
        <plasmid evidence="2">pNK6c DNA</plasmid>
    </source>
</reference>
<protein>
    <submittedName>
        <fullName evidence="1">Uncharacterized protein</fullName>
    </submittedName>
</protein>
<name>A0A0E4G193_9BRAD</name>
<gene>
    <name evidence="1" type="ORF">NK6_c_24</name>
</gene>